<gene>
    <name evidence="2" type="ORF">GCM10023320_79680</name>
</gene>
<reference evidence="3" key="1">
    <citation type="journal article" date="2019" name="Int. J. Syst. Evol. Microbiol.">
        <title>The Global Catalogue of Microorganisms (GCM) 10K type strain sequencing project: providing services to taxonomists for standard genome sequencing and annotation.</title>
        <authorList>
            <consortium name="The Broad Institute Genomics Platform"/>
            <consortium name="The Broad Institute Genome Sequencing Center for Infectious Disease"/>
            <person name="Wu L."/>
            <person name="Ma J."/>
        </authorList>
    </citation>
    <scope>NUCLEOTIDE SEQUENCE [LARGE SCALE GENOMIC DNA]</scope>
    <source>
        <strain evidence="3">JCM 18302</strain>
    </source>
</reference>
<dbReference type="Gene3D" id="3.10.180.10">
    <property type="entry name" value="2,3-Dihydroxybiphenyl 1,2-Dioxygenase, domain 1"/>
    <property type="match status" value="1"/>
</dbReference>
<feature type="compositionally biased region" description="Gly residues" evidence="1">
    <location>
        <begin position="81"/>
        <end position="92"/>
    </location>
</feature>
<dbReference type="RefSeq" id="WP_345612865.1">
    <property type="nucleotide sequence ID" value="NZ_BAABJO010000051.1"/>
</dbReference>
<comment type="caution">
    <text evidence="2">The sequence shown here is derived from an EMBL/GenBank/DDBJ whole genome shotgun (WGS) entry which is preliminary data.</text>
</comment>
<dbReference type="Proteomes" id="UP001500804">
    <property type="component" value="Unassembled WGS sequence"/>
</dbReference>
<dbReference type="SUPFAM" id="SSF54593">
    <property type="entry name" value="Glyoxalase/Bleomycin resistance protein/Dihydroxybiphenyl dioxygenase"/>
    <property type="match status" value="1"/>
</dbReference>
<organism evidence="2 3">
    <name type="scientific">Pseudonocardia adelaidensis</name>
    <dbReference type="NCBI Taxonomy" id="648754"/>
    <lineage>
        <taxon>Bacteria</taxon>
        <taxon>Bacillati</taxon>
        <taxon>Actinomycetota</taxon>
        <taxon>Actinomycetes</taxon>
        <taxon>Pseudonocardiales</taxon>
        <taxon>Pseudonocardiaceae</taxon>
        <taxon>Pseudonocardia</taxon>
    </lineage>
</organism>
<feature type="region of interest" description="Disordered" evidence="1">
    <location>
        <begin position="60"/>
        <end position="92"/>
    </location>
</feature>
<evidence type="ECO:0000256" key="1">
    <source>
        <dbReference type="SAM" id="MobiDB-lite"/>
    </source>
</evidence>
<protein>
    <submittedName>
        <fullName evidence="2">Uncharacterized protein</fullName>
    </submittedName>
</protein>
<evidence type="ECO:0000313" key="3">
    <source>
        <dbReference type="Proteomes" id="UP001500804"/>
    </source>
</evidence>
<proteinExistence type="predicted"/>
<evidence type="ECO:0000313" key="2">
    <source>
        <dbReference type="EMBL" id="GAA5141122.1"/>
    </source>
</evidence>
<dbReference type="InterPro" id="IPR029068">
    <property type="entry name" value="Glyas_Bleomycin-R_OHBP_Dase"/>
</dbReference>
<sequence>MAYVNGSHHVTFSVGTAQEDVGFHVDVLGPRFIKRTVLFDGSLPIYHLYYNANGGPSSVASMSWGRGRRDQKASEPSARGPGRGGLVHTGGEGVGLRRSVALLSADGE</sequence>
<dbReference type="EMBL" id="BAABJO010000051">
    <property type="protein sequence ID" value="GAA5141122.1"/>
    <property type="molecule type" value="Genomic_DNA"/>
</dbReference>
<keyword evidence="3" id="KW-1185">Reference proteome</keyword>
<accession>A0ABP9P7B2</accession>
<name>A0ABP9P7B2_9PSEU</name>